<accession>A0ABV0Q619</accession>
<comment type="caution">
    <text evidence="1">The sequence shown here is derived from an EMBL/GenBank/DDBJ whole genome shotgun (WGS) entry which is preliminary data.</text>
</comment>
<name>A0ABV0Q619_9TELE</name>
<protein>
    <submittedName>
        <fullName evidence="1">Uncharacterized protein</fullName>
    </submittedName>
</protein>
<reference evidence="1 2" key="1">
    <citation type="submission" date="2021-06" db="EMBL/GenBank/DDBJ databases">
        <authorList>
            <person name="Palmer J.M."/>
        </authorList>
    </citation>
    <scope>NUCLEOTIDE SEQUENCE [LARGE SCALE GENOMIC DNA]</scope>
    <source>
        <strain evidence="1 2">XC_2019</strain>
        <tissue evidence="1">Muscle</tissue>
    </source>
</reference>
<gene>
    <name evidence="1" type="ORF">XENOCAPTIV_016352</name>
</gene>
<dbReference type="Proteomes" id="UP001434883">
    <property type="component" value="Unassembled WGS sequence"/>
</dbReference>
<sequence>MMLNQATVSCGQQPDAAATLKTVGVYETSASNLAGSVDTRLRLLTPRAGLSVKKQGKAEVEARWGHFVHNNIQRSPLCSSKNDSANTCGLFLLFSLVQAS</sequence>
<organism evidence="1 2">
    <name type="scientific">Xenoophorus captivus</name>
    <dbReference type="NCBI Taxonomy" id="1517983"/>
    <lineage>
        <taxon>Eukaryota</taxon>
        <taxon>Metazoa</taxon>
        <taxon>Chordata</taxon>
        <taxon>Craniata</taxon>
        <taxon>Vertebrata</taxon>
        <taxon>Euteleostomi</taxon>
        <taxon>Actinopterygii</taxon>
        <taxon>Neopterygii</taxon>
        <taxon>Teleostei</taxon>
        <taxon>Neoteleostei</taxon>
        <taxon>Acanthomorphata</taxon>
        <taxon>Ovalentaria</taxon>
        <taxon>Atherinomorphae</taxon>
        <taxon>Cyprinodontiformes</taxon>
        <taxon>Goodeidae</taxon>
        <taxon>Xenoophorus</taxon>
    </lineage>
</organism>
<dbReference type="EMBL" id="JAHRIN010000337">
    <property type="protein sequence ID" value="MEQ2190963.1"/>
    <property type="molecule type" value="Genomic_DNA"/>
</dbReference>
<evidence type="ECO:0000313" key="2">
    <source>
        <dbReference type="Proteomes" id="UP001434883"/>
    </source>
</evidence>
<proteinExistence type="predicted"/>
<keyword evidence="2" id="KW-1185">Reference proteome</keyword>
<evidence type="ECO:0000313" key="1">
    <source>
        <dbReference type="EMBL" id="MEQ2190963.1"/>
    </source>
</evidence>